<name>A0A1G8HGT1_9HYPH</name>
<feature type="domain" description="Xylose isomerase-like TIM barrel" evidence="1">
    <location>
        <begin position="22"/>
        <end position="256"/>
    </location>
</feature>
<dbReference type="InterPro" id="IPR013022">
    <property type="entry name" value="Xyl_isomerase-like_TIM-brl"/>
</dbReference>
<dbReference type="SUPFAM" id="SSF51658">
    <property type="entry name" value="Xylose isomerase-like"/>
    <property type="match status" value="1"/>
</dbReference>
<sequence length="281" mass="31463">MRLSLCTITFRHHLLSLEDIARWAEANDFQGIELWGAHARNMQHLTDRNADWMAAFGLSVPMLSDYLPLDEDLASLRHATSNLCRLAGRWGARKVRTFAGKSASRDTSPEARWRLSARLKDACMMAQDQGCEILVETHPGTLADTLSSTQRLLEEVDHPALGINFDTLHVWEGGADPVAAHRALLPHIRHYHLKNVRSRADLAVFEPANVYAASGKRTGMTALFDGAVDYLQFLDELFEREEVDASLEWFGGDCFNILANDARNMRLLRADREAPVRAGVA</sequence>
<evidence type="ECO:0000259" key="1">
    <source>
        <dbReference type="Pfam" id="PF01261"/>
    </source>
</evidence>
<evidence type="ECO:0000313" key="3">
    <source>
        <dbReference type="Proteomes" id="UP000198894"/>
    </source>
</evidence>
<accession>A0A1G8HGT1</accession>
<dbReference type="Gene3D" id="3.20.20.150">
    <property type="entry name" value="Divalent-metal-dependent TIM barrel enzymes"/>
    <property type="match status" value="1"/>
</dbReference>
<evidence type="ECO:0000313" key="2">
    <source>
        <dbReference type="EMBL" id="SDI05887.1"/>
    </source>
</evidence>
<dbReference type="Pfam" id="PF01261">
    <property type="entry name" value="AP_endonuc_2"/>
    <property type="match status" value="1"/>
</dbReference>
<dbReference type="EMBL" id="FNEE01000001">
    <property type="protein sequence ID" value="SDI05887.1"/>
    <property type="molecule type" value="Genomic_DNA"/>
</dbReference>
<proteinExistence type="predicted"/>
<dbReference type="RefSeq" id="WP_091589890.1">
    <property type="nucleotide sequence ID" value="NZ_FNEE01000001.1"/>
</dbReference>
<dbReference type="InterPro" id="IPR036237">
    <property type="entry name" value="Xyl_isomerase-like_sf"/>
</dbReference>
<dbReference type="AlphaFoldDB" id="A0A1G8HGT1"/>
<keyword evidence="3" id="KW-1185">Reference proteome</keyword>
<dbReference type="PANTHER" id="PTHR12110">
    <property type="entry name" value="HYDROXYPYRUVATE ISOMERASE"/>
    <property type="match status" value="1"/>
</dbReference>
<dbReference type="PANTHER" id="PTHR12110:SF21">
    <property type="entry name" value="XYLOSE ISOMERASE-LIKE TIM BARREL DOMAIN-CONTAINING PROTEIN"/>
    <property type="match status" value="1"/>
</dbReference>
<organism evidence="2 3">
    <name type="scientific">Mesorhizobium muleiense</name>
    <dbReference type="NCBI Taxonomy" id="1004279"/>
    <lineage>
        <taxon>Bacteria</taxon>
        <taxon>Pseudomonadati</taxon>
        <taxon>Pseudomonadota</taxon>
        <taxon>Alphaproteobacteria</taxon>
        <taxon>Hyphomicrobiales</taxon>
        <taxon>Phyllobacteriaceae</taxon>
        <taxon>Mesorhizobium</taxon>
    </lineage>
</organism>
<dbReference type="Proteomes" id="UP000198894">
    <property type="component" value="Unassembled WGS sequence"/>
</dbReference>
<reference evidence="3" key="1">
    <citation type="submission" date="2016-10" db="EMBL/GenBank/DDBJ databases">
        <authorList>
            <person name="Varghese N."/>
            <person name="Submissions S."/>
        </authorList>
    </citation>
    <scope>NUCLEOTIDE SEQUENCE [LARGE SCALE GENOMIC DNA]</scope>
    <source>
        <strain evidence="3">CGMCC 1.11022</strain>
    </source>
</reference>
<gene>
    <name evidence="2" type="ORF">SAMN05428953_10157</name>
</gene>
<dbReference type="InterPro" id="IPR050312">
    <property type="entry name" value="IolE/XylAMocC-like"/>
</dbReference>
<protein>
    <submittedName>
        <fullName evidence="2">3-dehydroshikimate dehydratase</fullName>
    </submittedName>
</protein>